<keyword evidence="2" id="KW-0808">Transferase</keyword>
<dbReference type="GO" id="GO:0003964">
    <property type="term" value="F:RNA-directed DNA polymerase activity"/>
    <property type="evidence" value="ECO:0007669"/>
    <property type="project" value="UniProtKB-KW"/>
</dbReference>
<feature type="region of interest" description="Disordered" evidence="1">
    <location>
        <begin position="1"/>
        <end position="26"/>
    </location>
</feature>
<comment type="caution">
    <text evidence="2">The sequence shown here is derived from an EMBL/GenBank/DDBJ whole genome shotgun (WGS) entry which is preliminary data.</text>
</comment>
<sequence length="214" mass="23621">MESQDEHEDDHGGGNENGNGDGGENGNGNRICSGIGNGNPNVNVRGVVPVVHECTYQDFVKCQPLNFKGTKGVEKFLGGLPDNIQRNVINADLRDSRMLFNRLGNKSNEARGRAYGLGGGGAYPDSNIVIVIICGEKVIRIPYRNEIIEIEGHGFIGKNKLRLSIISCTMTQNYIQKGCQVFLAQFIEKEAKDKLEEKRLEDVPIVRDFLKVFP</sequence>
<dbReference type="EMBL" id="BKCJ010185230">
    <property type="protein sequence ID" value="GEY51718.1"/>
    <property type="molecule type" value="Genomic_DNA"/>
</dbReference>
<accession>A0A699HN41</accession>
<protein>
    <submittedName>
        <fullName evidence="2">Reverse transcriptase domain-containing protein</fullName>
    </submittedName>
</protein>
<name>A0A699HN41_TANCI</name>
<reference evidence="2" key="1">
    <citation type="journal article" date="2019" name="Sci. Rep.">
        <title>Draft genome of Tanacetum cinerariifolium, the natural source of mosquito coil.</title>
        <authorList>
            <person name="Yamashiro T."/>
            <person name="Shiraishi A."/>
            <person name="Satake H."/>
            <person name="Nakayama K."/>
        </authorList>
    </citation>
    <scope>NUCLEOTIDE SEQUENCE</scope>
</reference>
<organism evidence="2">
    <name type="scientific">Tanacetum cinerariifolium</name>
    <name type="common">Dalmatian daisy</name>
    <name type="synonym">Chrysanthemum cinerariifolium</name>
    <dbReference type="NCBI Taxonomy" id="118510"/>
    <lineage>
        <taxon>Eukaryota</taxon>
        <taxon>Viridiplantae</taxon>
        <taxon>Streptophyta</taxon>
        <taxon>Embryophyta</taxon>
        <taxon>Tracheophyta</taxon>
        <taxon>Spermatophyta</taxon>
        <taxon>Magnoliopsida</taxon>
        <taxon>eudicotyledons</taxon>
        <taxon>Gunneridae</taxon>
        <taxon>Pentapetalae</taxon>
        <taxon>asterids</taxon>
        <taxon>campanulids</taxon>
        <taxon>Asterales</taxon>
        <taxon>Asteraceae</taxon>
        <taxon>Asteroideae</taxon>
        <taxon>Anthemideae</taxon>
        <taxon>Anthemidinae</taxon>
        <taxon>Tanacetum</taxon>
    </lineage>
</organism>
<gene>
    <name evidence="2" type="ORF">Tci_423692</name>
</gene>
<keyword evidence="2" id="KW-0695">RNA-directed DNA polymerase</keyword>
<evidence type="ECO:0000256" key="1">
    <source>
        <dbReference type="SAM" id="MobiDB-lite"/>
    </source>
</evidence>
<evidence type="ECO:0000313" key="2">
    <source>
        <dbReference type="EMBL" id="GEY51718.1"/>
    </source>
</evidence>
<keyword evidence="2" id="KW-0548">Nucleotidyltransferase</keyword>
<dbReference type="AlphaFoldDB" id="A0A699HN41"/>
<proteinExistence type="predicted"/>
<feature type="compositionally biased region" description="Gly residues" evidence="1">
    <location>
        <begin position="14"/>
        <end position="26"/>
    </location>
</feature>